<reference evidence="2" key="1">
    <citation type="submission" date="2021-02" db="EMBL/GenBank/DDBJ databases">
        <authorList>
            <person name="Nowell W R."/>
        </authorList>
    </citation>
    <scope>NUCLEOTIDE SEQUENCE</scope>
</reference>
<dbReference type="EMBL" id="CAJOBG010108784">
    <property type="protein sequence ID" value="CAF4732868.1"/>
    <property type="molecule type" value="Genomic_DNA"/>
</dbReference>
<proteinExistence type="predicted"/>
<comment type="caution">
    <text evidence="2">The sequence shown here is derived from an EMBL/GenBank/DDBJ whole genome shotgun (WGS) entry which is preliminary data.</text>
</comment>
<dbReference type="EMBL" id="CAJOBI010093943">
    <property type="protein sequence ID" value="CAF4555572.1"/>
    <property type="molecule type" value="Genomic_DNA"/>
</dbReference>
<evidence type="ECO:0000313" key="3">
    <source>
        <dbReference type="Proteomes" id="UP000663866"/>
    </source>
</evidence>
<dbReference type="AlphaFoldDB" id="A0A821KBG8"/>
<feature type="non-terminal residue" evidence="2">
    <location>
        <position position="18"/>
    </location>
</feature>
<dbReference type="Proteomes" id="UP000663866">
    <property type="component" value="Unassembled WGS sequence"/>
</dbReference>
<evidence type="ECO:0000313" key="2">
    <source>
        <dbReference type="EMBL" id="CAF4732868.1"/>
    </source>
</evidence>
<accession>A0A821KBG8</accession>
<evidence type="ECO:0000313" key="1">
    <source>
        <dbReference type="EMBL" id="CAF4555572.1"/>
    </source>
</evidence>
<sequence>MGFYSPSSESSASEPISG</sequence>
<protein>
    <submittedName>
        <fullName evidence="2">Uncharacterized protein</fullName>
    </submittedName>
</protein>
<dbReference type="Proteomes" id="UP000676336">
    <property type="component" value="Unassembled WGS sequence"/>
</dbReference>
<gene>
    <name evidence="2" type="ORF">OVN521_LOCUS49509</name>
    <name evidence="1" type="ORF">SMN809_LOCUS37218</name>
</gene>
<keyword evidence="3" id="KW-1185">Reference proteome</keyword>
<name>A0A821KBG8_9BILA</name>
<organism evidence="2 3">
    <name type="scientific">Rotaria magnacalcarata</name>
    <dbReference type="NCBI Taxonomy" id="392030"/>
    <lineage>
        <taxon>Eukaryota</taxon>
        <taxon>Metazoa</taxon>
        <taxon>Spiralia</taxon>
        <taxon>Gnathifera</taxon>
        <taxon>Rotifera</taxon>
        <taxon>Eurotatoria</taxon>
        <taxon>Bdelloidea</taxon>
        <taxon>Philodinida</taxon>
        <taxon>Philodinidae</taxon>
        <taxon>Rotaria</taxon>
    </lineage>
</organism>